<organism evidence="1 2">
    <name type="scientific">Waddlia chondrophila (strain ATCC VR-1470 / WSU 86-1044)</name>
    <dbReference type="NCBI Taxonomy" id="716544"/>
    <lineage>
        <taxon>Bacteria</taxon>
        <taxon>Pseudomonadati</taxon>
        <taxon>Chlamydiota</taxon>
        <taxon>Chlamydiia</taxon>
        <taxon>Parachlamydiales</taxon>
        <taxon>Waddliaceae</taxon>
        <taxon>Waddlia</taxon>
    </lineage>
</organism>
<sequence>MGKMNYSKVEEALTEGLYKMKVNQILESSKNKDDPKALHPAQKFIAVVQELKWIKKTSPDIYKKIKISKKEISSLAEIIKKRRDSLKESEVKRIDELLEIIKKYKKKEMPQIDDEDLIEEENDRHHYKRHNVSEKWIPLDVPRN</sequence>
<gene>
    <name evidence="1" type="ordered locus">wcw_0712</name>
</gene>
<proteinExistence type="predicted"/>
<dbReference type="Proteomes" id="UP000001505">
    <property type="component" value="Chromosome"/>
</dbReference>
<name>D6YVB8_WADCW</name>
<protein>
    <submittedName>
        <fullName evidence="1">Uncharacterized protein</fullName>
    </submittedName>
</protein>
<dbReference type="EMBL" id="CP001928">
    <property type="protein sequence ID" value="ADI38079.1"/>
    <property type="molecule type" value="Genomic_DNA"/>
</dbReference>
<evidence type="ECO:0000313" key="1">
    <source>
        <dbReference type="EMBL" id="ADI38079.1"/>
    </source>
</evidence>
<dbReference type="KEGG" id="wch:wcw_0712"/>
<dbReference type="eggNOG" id="ENOG5033NSQ">
    <property type="taxonomic scope" value="Bacteria"/>
</dbReference>
<evidence type="ECO:0000313" key="2">
    <source>
        <dbReference type="Proteomes" id="UP000001505"/>
    </source>
</evidence>
<dbReference type="STRING" id="716544.wcw_0712"/>
<accession>D6YVB8</accession>
<dbReference type="AlphaFoldDB" id="D6YVB8"/>
<reference evidence="1 2" key="1">
    <citation type="journal article" date="2010" name="PLoS ONE">
        <title>The Waddlia genome: a window into chlamydial biology.</title>
        <authorList>
            <person name="Bertelli C."/>
            <person name="Collyn F."/>
            <person name="Croxatto A."/>
            <person name="Ruckert C."/>
            <person name="Polkinghorne A."/>
            <person name="Kebbi-Beghdadi C."/>
            <person name="Goesmann A."/>
            <person name="Vaughan L."/>
            <person name="Greub G."/>
        </authorList>
    </citation>
    <scope>NUCLEOTIDE SEQUENCE [LARGE SCALE GENOMIC DNA]</scope>
    <source>
        <strain evidence="2">ATCC VR-1470 / WSU 86-1044</strain>
    </source>
</reference>
<dbReference type="HOGENOM" id="CLU_1804344_0_0_0"/>
<dbReference type="RefSeq" id="WP_013181798.1">
    <property type="nucleotide sequence ID" value="NC_014225.1"/>
</dbReference>
<keyword evidence="2" id="KW-1185">Reference proteome</keyword>